<gene>
    <name evidence="1" type="ORF">CINCED_3A004242</name>
</gene>
<dbReference type="EMBL" id="CABPRJ010001676">
    <property type="protein sequence ID" value="VVC39123.1"/>
    <property type="molecule type" value="Genomic_DNA"/>
</dbReference>
<protein>
    <submittedName>
        <fullName evidence="1">Uncharacterized protein</fullName>
    </submittedName>
</protein>
<evidence type="ECO:0000313" key="2">
    <source>
        <dbReference type="Proteomes" id="UP000325440"/>
    </source>
</evidence>
<dbReference type="AlphaFoldDB" id="A0A5E4N6B0"/>
<organism evidence="1 2">
    <name type="scientific">Cinara cedri</name>
    <dbReference type="NCBI Taxonomy" id="506608"/>
    <lineage>
        <taxon>Eukaryota</taxon>
        <taxon>Metazoa</taxon>
        <taxon>Ecdysozoa</taxon>
        <taxon>Arthropoda</taxon>
        <taxon>Hexapoda</taxon>
        <taxon>Insecta</taxon>
        <taxon>Pterygota</taxon>
        <taxon>Neoptera</taxon>
        <taxon>Paraneoptera</taxon>
        <taxon>Hemiptera</taxon>
        <taxon>Sternorrhyncha</taxon>
        <taxon>Aphidomorpha</taxon>
        <taxon>Aphidoidea</taxon>
        <taxon>Aphididae</taxon>
        <taxon>Lachninae</taxon>
        <taxon>Cinara</taxon>
    </lineage>
</organism>
<proteinExistence type="predicted"/>
<keyword evidence="2" id="KW-1185">Reference proteome</keyword>
<accession>A0A5E4N6B0</accession>
<dbReference type="Proteomes" id="UP000325440">
    <property type="component" value="Unassembled WGS sequence"/>
</dbReference>
<reference evidence="1 2" key="1">
    <citation type="submission" date="2019-08" db="EMBL/GenBank/DDBJ databases">
        <authorList>
            <person name="Alioto T."/>
            <person name="Alioto T."/>
            <person name="Gomez Garrido J."/>
        </authorList>
    </citation>
    <scope>NUCLEOTIDE SEQUENCE [LARGE SCALE GENOMIC DNA]</scope>
</reference>
<name>A0A5E4N6B0_9HEMI</name>
<evidence type="ECO:0000313" key="1">
    <source>
        <dbReference type="EMBL" id="VVC39123.1"/>
    </source>
</evidence>
<sequence>MSFFIDEINLFSSIDLFKVKPDYQARDDIETKISAILPSKHTINVEGSDIKVELFHSDITDAQLEEIEKVINDTFKLCQKYKIVPNNTDFNFRMFLFEDSSQYNNVRKVYLGREEDTSDEMGLTISKLSEPFALPDVLMKFLPSSEINYLTLSHEFVHCMQEMTKHKDLPPLKLLEEGTAMGISCELLDENVCNTPCQKGIMDGIKTVFAKDIRFINNSPSDLTESDNYSVGLVMFNFLQDQHPEIISKIYENYLTGGTAKLTNMWQRLHCIDSEFRYWLLGTTAKKIRSQDKINYDLEKEILRDIEEHSCTQNPEFKNIVDKLSKMYSGTHETLEWAEQILETYFI</sequence>